<dbReference type="OMA" id="RCRDGTN"/>
<dbReference type="InterPro" id="IPR039344">
    <property type="entry name" value="MBLAC1"/>
</dbReference>
<comment type="function">
    <text evidence="6">Endoribonuclease that catalyzes the hydrolysis of histone-coding pre-mRNA 3'-end. Involved in histone pre-mRNA processing during the S-phase of the cell cycle, which is required for entering/progressing through S-phase. Cleaves histone pre-mRNA at a major and a minor cleavage site after the 5'-ACCCA-3' and the 5'-ACCCACA-3' sequence, respectively, and located downstream of the stem-loop. May require the presence of the HDE element located at the histone pre-RNA 3'-end to avoid non-specific cleavage.</text>
</comment>
<gene>
    <name evidence="8" type="ORF">AWZ03_008689</name>
</gene>
<evidence type="ECO:0000256" key="4">
    <source>
        <dbReference type="ARBA" id="ARBA00032988"/>
    </source>
</evidence>
<reference evidence="8 9" key="1">
    <citation type="journal article" date="2019" name="J. Hered.">
        <title>An Improved Genome Assembly for Drosophila navojoa, the Basal Species in the mojavensis Cluster.</title>
        <authorList>
            <person name="Vanderlinde T."/>
            <person name="Dupim E.G."/>
            <person name="Nazario-Yepiz N.O."/>
            <person name="Carvalho A.B."/>
        </authorList>
    </citation>
    <scope>NUCLEOTIDE SEQUENCE [LARGE SCALE GENOMIC DNA]</scope>
    <source>
        <strain evidence="8">Navoj_Jal97</strain>
        <tissue evidence="8">Whole organism</tissue>
    </source>
</reference>
<comment type="catalytic activity">
    <reaction evidence="5">
        <text>a ribonucleotidyl-ribonucleotide-RNA + H2O = a 3'-end ribonucleotide-RNA + a 5'-end 5'-phospho-ribonucleoside-RNA + H(+)</text>
        <dbReference type="Rhea" id="RHEA:68096"/>
        <dbReference type="Rhea" id="RHEA-COMP:15179"/>
        <dbReference type="Rhea" id="RHEA-COMP:17355"/>
        <dbReference type="Rhea" id="RHEA-COMP:17428"/>
        <dbReference type="ChEBI" id="CHEBI:15377"/>
        <dbReference type="ChEBI" id="CHEBI:15378"/>
        <dbReference type="ChEBI" id="CHEBI:74896"/>
        <dbReference type="ChEBI" id="CHEBI:138282"/>
        <dbReference type="ChEBI" id="CHEBI:173118"/>
    </reaction>
    <physiologicalReaction direction="left-to-right" evidence="5">
        <dbReference type="Rhea" id="RHEA:68097"/>
    </physiologicalReaction>
</comment>
<evidence type="ECO:0000256" key="5">
    <source>
        <dbReference type="ARBA" id="ARBA00044690"/>
    </source>
</evidence>
<organism evidence="8 9">
    <name type="scientific">Drosophila navojoa</name>
    <name type="common">Fruit fly</name>
    <dbReference type="NCBI Taxonomy" id="7232"/>
    <lineage>
        <taxon>Eukaryota</taxon>
        <taxon>Metazoa</taxon>
        <taxon>Ecdysozoa</taxon>
        <taxon>Arthropoda</taxon>
        <taxon>Hexapoda</taxon>
        <taxon>Insecta</taxon>
        <taxon>Pterygota</taxon>
        <taxon>Neoptera</taxon>
        <taxon>Endopterygota</taxon>
        <taxon>Diptera</taxon>
        <taxon>Brachycera</taxon>
        <taxon>Muscomorpha</taxon>
        <taxon>Ephydroidea</taxon>
        <taxon>Drosophilidae</taxon>
        <taxon>Drosophila</taxon>
    </lineage>
</organism>
<dbReference type="OrthoDB" id="10250730at2759"/>
<keyword evidence="9" id="KW-1185">Reference proteome</keyword>
<evidence type="ECO:0000259" key="7">
    <source>
        <dbReference type="SMART" id="SM00849"/>
    </source>
</evidence>
<evidence type="ECO:0000256" key="3">
    <source>
        <dbReference type="ARBA" id="ARBA00014856"/>
    </source>
</evidence>
<dbReference type="CDD" id="cd07711">
    <property type="entry name" value="MBLAC1-like_MBL-fold"/>
    <property type="match status" value="1"/>
</dbReference>
<dbReference type="Proteomes" id="UP000295192">
    <property type="component" value="Unassembled WGS sequence"/>
</dbReference>
<feature type="domain" description="Metallo-beta-lactamase" evidence="7">
    <location>
        <begin position="27"/>
        <end position="193"/>
    </location>
</feature>
<dbReference type="SMART" id="SM00849">
    <property type="entry name" value="Lactamase_B"/>
    <property type="match status" value="1"/>
</dbReference>
<dbReference type="GO" id="GO:0005829">
    <property type="term" value="C:cytosol"/>
    <property type="evidence" value="ECO:0007669"/>
    <property type="project" value="UniProtKB-SubCell"/>
</dbReference>
<evidence type="ECO:0000313" key="8">
    <source>
        <dbReference type="EMBL" id="TDG44881.1"/>
    </source>
</evidence>
<evidence type="ECO:0000313" key="9">
    <source>
        <dbReference type="Proteomes" id="UP000295192"/>
    </source>
</evidence>
<dbReference type="GO" id="GO:0031123">
    <property type="term" value="P:RNA 3'-end processing"/>
    <property type="evidence" value="ECO:0007669"/>
    <property type="project" value="UniProtKB-ARBA"/>
</dbReference>
<dbReference type="EMBL" id="LSRL02000092">
    <property type="protein sequence ID" value="TDG44881.1"/>
    <property type="molecule type" value="Genomic_DNA"/>
</dbReference>
<comment type="caution">
    <text evidence="8">The sequence shown here is derived from an EMBL/GenBank/DDBJ whole genome shotgun (WGS) entry which is preliminary data.</text>
</comment>
<evidence type="ECO:0000256" key="2">
    <source>
        <dbReference type="ARBA" id="ARBA00011738"/>
    </source>
</evidence>
<dbReference type="InterPro" id="IPR036866">
    <property type="entry name" value="RibonucZ/Hydroxyglut_hydro"/>
</dbReference>
<comment type="subcellular location">
    <subcellularLocation>
        <location evidence="1">Cytoplasm</location>
        <location evidence="1">Cytosol</location>
    </subcellularLocation>
</comment>
<dbReference type="PANTHER" id="PTHR23200:SF48">
    <property type="entry name" value="METALLO-BETA-LACTAMASE DOMAIN-CONTAINING PROTEIN 1"/>
    <property type="match status" value="1"/>
</dbReference>
<dbReference type="Pfam" id="PF00753">
    <property type="entry name" value="Lactamase_B"/>
    <property type="match status" value="1"/>
</dbReference>
<dbReference type="STRING" id="7232.A0A484BAP5"/>
<dbReference type="Gene3D" id="3.60.15.10">
    <property type="entry name" value="Ribonuclease Z/Hydroxyacylglutathione hydrolase-like"/>
    <property type="match status" value="1"/>
</dbReference>
<proteinExistence type="predicted"/>
<sequence length="210" mass="23352">MLQNHVIVLQSGYAHEDANDPNAMRANCSCTLIRCRDSSNIIVDTMTAWDGEHLKTLLAGQGLQPDDIDVVVCTHGHSDHIGCNYLFQQARLHIVGSTASKHDLYTEYTGALDTHGEVLLEKTPGHTLSCASVIVHNSQFDGSTVGICGDLFERFEDIDDAQIWKAAGSEDEKQQAEQRYRIAQLCQYIVPGHGNIFQLNDEMRKKLKNI</sequence>
<dbReference type="InterPro" id="IPR001279">
    <property type="entry name" value="Metallo-B-lactamas"/>
</dbReference>
<protein>
    <recommendedName>
        <fullName evidence="3">Metallo-beta-lactamase domain-containing protein 1</fullName>
    </recommendedName>
    <alternativeName>
        <fullName evidence="4">Endoribonuclease MBLAC1</fullName>
    </alternativeName>
</protein>
<comment type="subunit">
    <text evidence="2">Homodimer.</text>
</comment>
<dbReference type="PANTHER" id="PTHR23200">
    <property type="entry name" value="METALLO-BETA-LACTAMASE DOMAIN-CONTAINING PROTEIN 1"/>
    <property type="match status" value="1"/>
</dbReference>
<name>A0A484BAP5_DRONA</name>
<dbReference type="AlphaFoldDB" id="A0A484BAP5"/>
<evidence type="ECO:0000256" key="6">
    <source>
        <dbReference type="ARBA" id="ARBA00045869"/>
    </source>
</evidence>
<evidence type="ECO:0000256" key="1">
    <source>
        <dbReference type="ARBA" id="ARBA00004514"/>
    </source>
</evidence>
<dbReference type="SUPFAM" id="SSF56281">
    <property type="entry name" value="Metallo-hydrolase/oxidoreductase"/>
    <property type="match status" value="1"/>
</dbReference>
<accession>A0A484BAP5</accession>